<dbReference type="STRING" id="395961.Cyan7425_2102"/>
<evidence type="ECO:0000313" key="1">
    <source>
        <dbReference type="EMBL" id="ACL44465.1"/>
    </source>
</evidence>
<dbReference type="KEGG" id="cyn:Cyan7425_2102"/>
<dbReference type="OrthoDB" id="2617173at2"/>
<reference evidence="1" key="1">
    <citation type="submission" date="2009-01" db="EMBL/GenBank/DDBJ databases">
        <title>Complete sequence of chromosome Cyanothece sp. PCC 7425.</title>
        <authorList>
            <consortium name="US DOE Joint Genome Institute"/>
            <person name="Lucas S."/>
            <person name="Copeland A."/>
            <person name="Lapidus A."/>
            <person name="Glavina del Rio T."/>
            <person name="Dalin E."/>
            <person name="Tice H."/>
            <person name="Bruce D."/>
            <person name="Goodwin L."/>
            <person name="Pitluck S."/>
            <person name="Sims D."/>
            <person name="Meineke L."/>
            <person name="Brettin T."/>
            <person name="Detter J.C."/>
            <person name="Han C."/>
            <person name="Larimer F."/>
            <person name="Land M."/>
            <person name="Hauser L."/>
            <person name="Kyrpides N."/>
            <person name="Ovchinnikova G."/>
            <person name="Liberton M."/>
            <person name="Stoeckel J."/>
            <person name="Banerjee A."/>
            <person name="Singh A."/>
            <person name="Page L."/>
            <person name="Sato H."/>
            <person name="Zhao L."/>
            <person name="Sherman L."/>
            <person name="Pakrasi H."/>
            <person name="Richardson P."/>
        </authorList>
    </citation>
    <scope>NUCLEOTIDE SEQUENCE</scope>
    <source>
        <strain evidence="1">PCC 7425</strain>
    </source>
</reference>
<proteinExistence type="predicted"/>
<dbReference type="eggNOG" id="ENOG5032Y29">
    <property type="taxonomic scope" value="Bacteria"/>
</dbReference>
<dbReference type="HOGENOM" id="CLU_153659_0_0_3"/>
<name>B8HUC0_CYAP4</name>
<organism evidence="1">
    <name type="scientific">Cyanothece sp. (strain PCC 7425 / ATCC 29141)</name>
    <dbReference type="NCBI Taxonomy" id="395961"/>
    <lineage>
        <taxon>Bacteria</taxon>
        <taxon>Bacillati</taxon>
        <taxon>Cyanobacteriota</taxon>
        <taxon>Cyanophyceae</taxon>
        <taxon>Gomontiellales</taxon>
        <taxon>Cyanothecaceae</taxon>
        <taxon>Cyanothece</taxon>
    </lineage>
</organism>
<gene>
    <name evidence="1" type="ordered locus">Cyan7425_2102</name>
</gene>
<dbReference type="AlphaFoldDB" id="B8HUC0"/>
<protein>
    <submittedName>
        <fullName evidence="1">Uncharacterized protein</fullName>
    </submittedName>
</protein>
<dbReference type="EMBL" id="CP001344">
    <property type="protein sequence ID" value="ACL44465.1"/>
    <property type="molecule type" value="Genomic_DNA"/>
</dbReference>
<accession>B8HUC0</accession>
<sequence>MNLIELLANIKKRPSMYLGRKSLSHLRTFLDGYGLARRQLGIPISIEEKSFEQFQKWIEHRFNQPATQSWDRIILFYAEDDSIALTRFFELFDEFWQQYSNEVKSKKPDGVEVMYGRYGQQINESISHG</sequence>